<organism evidence="2 3">
    <name type="scientific">Boletus edulis BED1</name>
    <dbReference type="NCBI Taxonomy" id="1328754"/>
    <lineage>
        <taxon>Eukaryota</taxon>
        <taxon>Fungi</taxon>
        <taxon>Dikarya</taxon>
        <taxon>Basidiomycota</taxon>
        <taxon>Agaricomycotina</taxon>
        <taxon>Agaricomycetes</taxon>
        <taxon>Agaricomycetidae</taxon>
        <taxon>Boletales</taxon>
        <taxon>Boletineae</taxon>
        <taxon>Boletaceae</taxon>
        <taxon>Boletoideae</taxon>
        <taxon>Boletus</taxon>
    </lineage>
</organism>
<dbReference type="Proteomes" id="UP001194468">
    <property type="component" value="Unassembled WGS sequence"/>
</dbReference>
<evidence type="ECO:0000313" key="2">
    <source>
        <dbReference type="EMBL" id="KAF8431058.1"/>
    </source>
</evidence>
<evidence type="ECO:0000313" key="3">
    <source>
        <dbReference type="Proteomes" id="UP001194468"/>
    </source>
</evidence>
<dbReference type="EMBL" id="WHUW01000053">
    <property type="protein sequence ID" value="KAF8431058.1"/>
    <property type="molecule type" value="Genomic_DNA"/>
</dbReference>
<comment type="caution">
    <text evidence="2">The sequence shown here is derived from an EMBL/GenBank/DDBJ whole genome shotgun (WGS) entry which is preliminary data.</text>
</comment>
<reference evidence="2" key="1">
    <citation type="submission" date="2019-10" db="EMBL/GenBank/DDBJ databases">
        <authorList>
            <consortium name="DOE Joint Genome Institute"/>
            <person name="Kuo A."/>
            <person name="Miyauchi S."/>
            <person name="Kiss E."/>
            <person name="Drula E."/>
            <person name="Kohler A."/>
            <person name="Sanchez-Garcia M."/>
            <person name="Andreopoulos B."/>
            <person name="Barry K.W."/>
            <person name="Bonito G."/>
            <person name="Buee M."/>
            <person name="Carver A."/>
            <person name="Chen C."/>
            <person name="Cichocki N."/>
            <person name="Clum A."/>
            <person name="Culley D."/>
            <person name="Crous P.W."/>
            <person name="Fauchery L."/>
            <person name="Girlanda M."/>
            <person name="Hayes R."/>
            <person name="Keri Z."/>
            <person name="LaButti K."/>
            <person name="Lipzen A."/>
            <person name="Lombard V."/>
            <person name="Magnuson J."/>
            <person name="Maillard F."/>
            <person name="Morin E."/>
            <person name="Murat C."/>
            <person name="Nolan M."/>
            <person name="Ohm R."/>
            <person name="Pangilinan J."/>
            <person name="Pereira M."/>
            <person name="Perotto S."/>
            <person name="Peter M."/>
            <person name="Riley R."/>
            <person name="Sitrit Y."/>
            <person name="Stielow B."/>
            <person name="Szollosi G."/>
            <person name="Zifcakova L."/>
            <person name="Stursova M."/>
            <person name="Spatafora J.W."/>
            <person name="Tedersoo L."/>
            <person name="Vaario L.-M."/>
            <person name="Yamada A."/>
            <person name="Yan M."/>
            <person name="Wang P."/>
            <person name="Xu J."/>
            <person name="Bruns T."/>
            <person name="Baldrian P."/>
            <person name="Vilgalys R."/>
            <person name="Henrissat B."/>
            <person name="Grigoriev I.V."/>
            <person name="Hibbett D."/>
            <person name="Nagy L.G."/>
            <person name="Martin F.M."/>
        </authorList>
    </citation>
    <scope>NUCLEOTIDE SEQUENCE</scope>
    <source>
        <strain evidence="2">BED1</strain>
    </source>
</reference>
<accession>A0AAD4BI88</accession>
<protein>
    <recommendedName>
        <fullName evidence="1">HNH nuclease domain-containing protein</fullName>
    </recommendedName>
</protein>
<gene>
    <name evidence="2" type="ORF">L210DRAFT_3508028</name>
</gene>
<keyword evidence="3" id="KW-1185">Reference proteome</keyword>
<dbReference type="AlphaFoldDB" id="A0AAD4BI88"/>
<dbReference type="InterPro" id="IPR003615">
    <property type="entry name" value="HNH_nuc"/>
</dbReference>
<sequence>MVNIHVRREDNGEWVRGLAIPLEDIQRFSLRPLKWLRFVAFAVLGAKGDLFDAFGAGRNIVNYDTVSVTDADGYYFFPDGNSSCLQPSFTDKVHSNRTLPSRRSQGLADKITASTVSTISTSRHHDFRHDVAKRDNKRCVIKGTTGKECHAAHIIPHSKGNRYIRLVISDRRSLYEDQQVDLLSDLNINSPENGMFLSTELHSRFGRGASAFLKTPNFALKPEDIPWVEPGKIPASRTTIQHFESWDPEDQYPVLQGNVRVDWTVVGAPLSILLDYTYGVAVIQRWATADILNLLEKHHEIHYKIQPDDNDVLDDDPADPEYVPSETVYHCGIHQTRTEAAQCRAIDTAIAFSMFIKGYPPGTTIDMLLQKQEEEAEMRSRQVAREKVQGWLETTGSGSSPFVTVLNSLAVLPINFLKLVTCYNNSAPSKPNLMSHLFQGWLR</sequence>
<dbReference type="Pfam" id="PF13391">
    <property type="entry name" value="HNH_2"/>
    <property type="match status" value="1"/>
</dbReference>
<evidence type="ECO:0000259" key="1">
    <source>
        <dbReference type="Pfam" id="PF13391"/>
    </source>
</evidence>
<name>A0AAD4BI88_BOLED</name>
<feature type="domain" description="HNH nuclease" evidence="1">
    <location>
        <begin position="139"/>
        <end position="212"/>
    </location>
</feature>
<proteinExistence type="predicted"/>
<reference evidence="2" key="2">
    <citation type="journal article" date="2020" name="Nat. Commun.">
        <title>Large-scale genome sequencing of mycorrhizal fungi provides insights into the early evolution of symbiotic traits.</title>
        <authorList>
            <person name="Miyauchi S."/>
            <person name="Kiss E."/>
            <person name="Kuo A."/>
            <person name="Drula E."/>
            <person name="Kohler A."/>
            <person name="Sanchez-Garcia M."/>
            <person name="Morin E."/>
            <person name="Andreopoulos B."/>
            <person name="Barry K.W."/>
            <person name="Bonito G."/>
            <person name="Buee M."/>
            <person name="Carver A."/>
            <person name="Chen C."/>
            <person name="Cichocki N."/>
            <person name="Clum A."/>
            <person name="Culley D."/>
            <person name="Crous P.W."/>
            <person name="Fauchery L."/>
            <person name="Girlanda M."/>
            <person name="Hayes R.D."/>
            <person name="Keri Z."/>
            <person name="LaButti K."/>
            <person name="Lipzen A."/>
            <person name="Lombard V."/>
            <person name="Magnuson J."/>
            <person name="Maillard F."/>
            <person name="Murat C."/>
            <person name="Nolan M."/>
            <person name="Ohm R.A."/>
            <person name="Pangilinan J."/>
            <person name="Pereira M.F."/>
            <person name="Perotto S."/>
            <person name="Peter M."/>
            <person name="Pfister S."/>
            <person name="Riley R."/>
            <person name="Sitrit Y."/>
            <person name="Stielow J.B."/>
            <person name="Szollosi G."/>
            <person name="Zifcakova L."/>
            <person name="Stursova M."/>
            <person name="Spatafora J.W."/>
            <person name="Tedersoo L."/>
            <person name="Vaario L.M."/>
            <person name="Yamada A."/>
            <person name="Yan M."/>
            <person name="Wang P."/>
            <person name="Xu J."/>
            <person name="Bruns T."/>
            <person name="Baldrian P."/>
            <person name="Vilgalys R."/>
            <person name="Dunand C."/>
            <person name="Henrissat B."/>
            <person name="Grigoriev I.V."/>
            <person name="Hibbett D."/>
            <person name="Nagy L.G."/>
            <person name="Martin F.M."/>
        </authorList>
    </citation>
    <scope>NUCLEOTIDE SEQUENCE</scope>
    <source>
        <strain evidence="2">BED1</strain>
    </source>
</reference>